<dbReference type="InterPro" id="IPR022002">
    <property type="entry name" value="ChsH2_Znr"/>
</dbReference>
<dbReference type="InterPro" id="IPR002878">
    <property type="entry name" value="ChsH2_C"/>
</dbReference>
<evidence type="ECO:0000313" key="3">
    <source>
        <dbReference type="EMBL" id="OMG92619.1"/>
    </source>
</evidence>
<dbReference type="Pfam" id="PF01796">
    <property type="entry name" value="OB_ChsH2_C"/>
    <property type="match status" value="1"/>
</dbReference>
<dbReference type="SUPFAM" id="SSF50249">
    <property type="entry name" value="Nucleic acid-binding proteins"/>
    <property type="match status" value="1"/>
</dbReference>
<feature type="domain" description="ChsH2 C-terminal OB-fold" evidence="1">
    <location>
        <begin position="55"/>
        <end position="120"/>
    </location>
</feature>
<dbReference type="Gene3D" id="6.10.30.10">
    <property type="match status" value="1"/>
</dbReference>
<protein>
    <recommendedName>
        <fullName evidence="5">Zn-ribbon domain-containing OB-fold protein</fullName>
    </recommendedName>
</protein>
<name>A0A1R1JZQ1_ALCXX</name>
<dbReference type="PANTHER" id="PTHR34075">
    <property type="entry name" value="BLR3430 PROTEIN"/>
    <property type="match status" value="1"/>
</dbReference>
<gene>
    <name evidence="3" type="ORF">BIZ92_08080</name>
</gene>
<dbReference type="AlphaFoldDB" id="A0A1R1JZQ1"/>
<feature type="domain" description="ChsH2 rubredoxin-like zinc ribbon" evidence="2">
    <location>
        <begin position="18"/>
        <end position="54"/>
    </location>
</feature>
<accession>A0A1R1JZQ1</accession>
<evidence type="ECO:0008006" key="5">
    <source>
        <dbReference type="Google" id="ProtNLM"/>
    </source>
</evidence>
<organism evidence="3 4">
    <name type="scientific">Alcaligenes xylosoxydans xylosoxydans</name>
    <name type="common">Achromobacter xylosoxidans</name>
    <dbReference type="NCBI Taxonomy" id="85698"/>
    <lineage>
        <taxon>Bacteria</taxon>
        <taxon>Pseudomonadati</taxon>
        <taxon>Pseudomonadota</taxon>
        <taxon>Betaproteobacteria</taxon>
        <taxon>Burkholderiales</taxon>
        <taxon>Alcaligenaceae</taxon>
        <taxon>Achromobacter</taxon>
    </lineage>
</organism>
<dbReference type="InterPro" id="IPR012340">
    <property type="entry name" value="NA-bd_OB-fold"/>
</dbReference>
<dbReference type="EMBL" id="MJMN01000002">
    <property type="protein sequence ID" value="OMG92619.1"/>
    <property type="molecule type" value="Genomic_DNA"/>
</dbReference>
<evidence type="ECO:0000313" key="4">
    <source>
        <dbReference type="Proteomes" id="UP000187251"/>
    </source>
</evidence>
<reference evidence="3 4" key="1">
    <citation type="submission" date="2016-09" db="EMBL/GenBank/DDBJ databases">
        <title>Phylogenomics of Achromobacter.</title>
        <authorList>
            <person name="Jeukens J."/>
            <person name="Freschi L."/>
            <person name="Vincent A.T."/>
            <person name="Emond-Rheault J.-G."/>
            <person name="Kukavica-Ibrulj I."/>
            <person name="Charette S.J."/>
            <person name="Levesque R.C."/>
        </authorList>
    </citation>
    <scope>NUCLEOTIDE SEQUENCE [LARGE SCALE GENOMIC DNA]</scope>
    <source>
        <strain evidence="3 4">AUS488</strain>
    </source>
</reference>
<dbReference type="OrthoDB" id="5514845at2"/>
<sequence length="136" mass="15145">MSQDLPQPIANADSQPYWDGARERKLLIRKCKACAALHFMPRHLCPECWSDQLEWIQSKGTGSVYSFSIIRRAPLPAFASRTPYVTALIELDEGPRMVANIVGDDALSVRIGDKVGVVFEDRGDGALIPQFKRTEA</sequence>
<evidence type="ECO:0000259" key="1">
    <source>
        <dbReference type="Pfam" id="PF01796"/>
    </source>
</evidence>
<dbReference type="InterPro" id="IPR052513">
    <property type="entry name" value="Thioester_dehydratase-like"/>
</dbReference>
<dbReference type="PANTHER" id="PTHR34075:SF5">
    <property type="entry name" value="BLR3430 PROTEIN"/>
    <property type="match status" value="1"/>
</dbReference>
<dbReference type="GeneID" id="92896510"/>
<comment type="caution">
    <text evidence="3">The sequence shown here is derived from an EMBL/GenBank/DDBJ whole genome shotgun (WGS) entry which is preliminary data.</text>
</comment>
<dbReference type="RefSeq" id="WP_054428385.1">
    <property type="nucleotide sequence ID" value="NZ_CYTD01000003.1"/>
</dbReference>
<evidence type="ECO:0000259" key="2">
    <source>
        <dbReference type="Pfam" id="PF12172"/>
    </source>
</evidence>
<dbReference type="Proteomes" id="UP000187251">
    <property type="component" value="Unassembled WGS sequence"/>
</dbReference>
<proteinExistence type="predicted"/>
<dbReference type="Pfam" id="PF12172">
    <property type="entry name" value="zf-ChsH2"/>
    <property type="match status" value="1"/>
</dbReference>